<gene>
    <name evidence="2" type="ORF">GCM10017774_39160</name>
</gene>
<dbReference type="RefSeq" id="WP_191299390.1">
    <property type="nucleotide sequence ID" value="NZ_BNAR01000005.1"/>
</dbReference>
<dbReference type="Proteomes" id="UP000605568">
    <property type="component" value="Unassembled WGS sequence"/>
</dbReference>
<accession>A0ABQ3MGJ7</accession>
<dbReference type="InterPro" id="IPR046261">
    <property type="entry name" value="DUF6294"/>
</dbReference>
<dbReference type="EMBL" id="BNAR01000005">
    <property type="protein sequence ID" value="GHH42570.1"/>
    <property type="molecule type" value="Genomic_DNA"/>
</dbReference>
<keyword evidence="3" id="KW-1185">Reference proteome</keyword>
<sequence>MDPVIITEAANATAERLTGWTPREFTWGPLHRRGRRMLGGATWILFPNGTATFDATVVSRDDNSTWVIWHVDLLDRDGTTLGSLAGEHPVEGDWRKFVKTMPSNGEHYRFRALATFDKALWDDIAALKMYSSC</sequence>
<organism evidence="2 3">
    <name type="scientific">Lentzea cavernae</name>
    <dbReference type="NCBI Taxonomy" id="2020703"/>
    <lineage>
        <taxon>Bacteria</taxon>
        <taxon>Bacillati</taxon>
        <taxon>Actinomycetota</taxon>
        <taxon>Actinomycetes</taxon>
        <taxon>Pseudonocardiales</taxon>
        <taxon>Pseudonocardiaceae</taxon>
        <taxon>Lentzea</taxon>
    </lineage>
</organism>
<evidence type="ECO:0000313" key="3">
    <source>
        <dbReference type="Proteomes" id="UP000605568"/>
    </source>
</evidence>
<dbReference type="Pfam" id="PF19811">
    <property type="entry name" value="DUF6294"/>
    <property type="match status" value="1"/>
</dbReference>
<proteinExistence type="predicted"/>
<feature type="domain" description="DUF6294" evidence="1">
    <location>
        <begin position="42"/>
        <end position="133"/>
    </location>
</feature>
<comment type="caution">
    <text evidence="2">The sequence shown here is derived from an EMBL/GenBank/DDBJ whole genome shotgun (WGS) entry which is preliminary data.</text>
</comment>
<name>A0ABQ3MGJ7_9PSEU</name>
<reference evidence="3" key="1">
    <citation type="journal article" date="2019" name="Int. J. Syst. Evol. Microbiol.">
        <title>The Global Catalogue of Microorganisms (GCM) 10K type strain sequencing project: providing services to taxonomists for standard genome sequencing and annotation.</title>
        <authorList>
            <consortium name="The Broad Institute Genomics Platform"/>
            <consortium name="The Broad Institute Genome Sequencing Center for Infectious Disease"/>
            <person name="Wu L."/>
            <person name="Ma J."/>
        </authorList>
    </citation>
    <scope>NUCLEOTIDE SEQUENCE [LARGE SCALE GENOMIC DNA]</scope>
    <source>
        <strain evidence="3">CGMCC 4.7367</strain>
    </source>
</reference>
<evidence type="ECO:0000313" key="2">
    <source>
        <dbReference type="EMBL" id="GHH42570.1"/>
    </source>
</evidence>
<protein>
    <recommendedName>
        <fullName evidence="1">DUF6294 domain-containing protein</fullName>
    </recommendedName>
</protein>
<evidence type="ECO:0000259" key="1">
    <source>
        <dbReference type="Pfam" id="PF19811"/>
    </source>
</evidence>